<feature type="transmembrane region" description="Helical" evidence="1">
    <location>
        <begin position="6"/>
        <end position="25"/>
    </location>
</feature>
<proteinExistence type="predicted"/>
<reference evidence="2 3" key="1">
    <citation type="submission" date="2018-01" db="EMBL/GenBank/DDBJ databases">
        <title>Genome sequence of Iodobacter sp. strain PCH194 isolated from Indian Trans-Himalaya.</title>
        <authorList>
            <person name="Kumar V."/>
            <person name="Thakur V."/>
            <person name="Kumar S."/>
            <person name="Singh D."/>
        </authorList>
    </citation>
    <scope>NUCLEOTIDE SEQUENCE [LARGE SCALE GENOMIC DNA]</scope>
    <source>
        <strain evidence="2 3">PCH194</strain>
    </source>
</reference>
<gene>
    <name evidence="2" type="ORF">C1H71_07040</name>
</gene>
<evidence type="ECO:0000313" key="2">
    <source>
        <dbReference type="EMBL" id="QBC43319.1"/>
    </source>
</evidence>
<dbReference type="KEGG" id="ifl:C1H71_07040"/>
<organism evidence="2 3">
    <name type="scientific">Iodobacter fluviatilis</name>
    <dbReference type="NCBI Taxonomy" id="537"/>
    <lineage>
        <taxon>Bacteria</taxon>
        <taxon>Pseudomonadati</taxon>
        <taxon>Pseudomonadota</taxon>
        <taxon>Betaproteobacteria</taxon>
        <taxon>Neisseriales</taxon>
        <taxon>Chitinibacteraceae</taxon>
        <taxon>Iodobacter</taxon>
    </lineage>
</organism>
<sequence>MMIRRAIFLILWLVVVLLIFVWTMVSYNSQVVPELKNEILLRHGLLMLVLTLPSGWVATALVGSIVSLIGLDLVGIADALLVSLTCAVVGYLQWFMLLPWLWRKWKGRRASSATPPV</sequence>
<keyword evidence="1" id="KW-0472">Membrane</keyword>
<keyword evidence="1" id="KW-1133">Transmembrane helix</keyword>
<protein>
    <submittedName>
        <fullName evidence="2">Uncharacterized protein</fullName>
    </submittedName>
</protein>
<keyword evidence="3" id="KW-1185">Reference proteome</keyword>
<accession>A0A7G3G858</accession>
<evidence type="ECO:0000313" key="3">
    <source>
        <dbReference type="Proteomes" id="UP000515917"/>
    </source>
</evidence>
<feature type="transmembrane region" description="Helical" evidence="1">
    <location>
        <begin position="45"/>
        <end position="69"/>
    </location>
</feature>
<evidence type="ECO:0000256" key="1">
    <source>
        <dbReference type="SAM" id="Phobius"/>
    </source>
</evidence>
<dbReference type="AlphaFoldDB" id="A0A7G3G858"/>
<dbReference type="EMBL" id="CP025781">
    <property type="protein sequence ID" value="QBC43319.1"/>
    <property type="molecule type" value="Genomic_DNA"/>
</dbReference>
<keyword evidence="1" id="KW-0812">Transmembrane</keyword>
<feature type="transmembrane region" description="Helical" evidence="1">
    <location>
        <begin position="81"/>
        <end position="102"/>
    </location>
</feature>
<dbReference type="Proteomes" id="UP000515917">
    <property type="component" value="Chromosome"/>
</dbReference>
<name>A0A7G3G858_9NEIS</name>